<evidence type="ECO:0000313" key="1">
    <source>
        <dbReference type="EMBL" id="CRK87141.1"/>
    </source>
</evidence>
<dbReference type="Proteomes" id="UP000183832">
    <property type="component" value="Unassembled WGS sequence"/>
</dbReference>
<keyword evidence="2" id="KW-1185">Reference proteome</keyword>
<name>A0A1J1HGL0_9DIPT</name>
<proteinExistence type="predicted"/>
<organism evidence="1 2">
    <name type="scientific">Clunio marinus</name>
    <dbReference type="NCBI Taxonomy" id="568069"/>
    <lineage>
        <taxon>Eukaryota</taxon>
        <taxon>Metazoa</taxon>
        <taxon>Ecdysozoa</taxon>
        <taxon>Arthropoda</taxon>
        <taxon>Hexapoda</taxon>
        <taxon>Insecta</taxon>
        <taxon>Pterygota</taxon>
        <taxon>Neoptera</taxon>
        <taxon>Endopterygota</taxon>
        <taxon>Diptera</taxon>
        <taxon>Nematocera</taxon>
        <taxon>Chironomoidea</taxon>
        <taxon>Chironomidae</taxon>
        <taxon>Clunio</taxon>
    </lineage>
</organism>
<reference evidence="1 2" key="1">
    <citation type="submission" date="2015-04" db="EMBL/GenBank/DDBJ databases">
        <authorList>
            <person name="Syromyatnikov M.Y."/>
            <person name="Popov V.N."/>
        </authorList>
    </citation>
    <scope>NUCLEOTIDE SEQUENCE [LARGE SCALE GENOMIC DNA]</scope>
</reference>
<accession>A0A1J1HGL0</accession>
<gene>
    <name evidence="1" type="ORF">CLUMA_CG000950</name>
</gene>
<evidence type="ECO:0000313" key="2">
    <source>
        <dbReference type="Proteomes" id="UP000183832"/>
    </source>
</evidence>
<protein>
    <submittedName>
        <fullName evidence="1">CLUMA_CG000950, isoform A</fullName>
    </submittedName>
</protein>
<sequence length="124" mass="14174">MDVKYLFKWRELKQNKLFSNSYDNNNDTKLEKSCGGYKVNFLKDKINQPNKSIGCFKKTQNSQKVQAFKAPIRNKLNKAKTKFNMLLLHNQSDNGLGNAIVLLNEGENAYGISQNILRDASISK</sequence>
<dbReference type="EMBL" id="CVRI01000004">
    <property type="protein sequence ID" value="CRK87141.1"/>
    <property type="molecule type" value="Genomic_DNA"/>
</dbReference>
<dbReference type="AlphaFoldDB" id="A0A1J1HGL0"/>